<dbReference type="RefSeq" id="WP_012242718.1">
    <property type="nucleotide sequence ID" value="NZ_JACAOE010000001.1"/>
</dbReference>
<accession>A0A553IHX5</accession>
<evidence type="ECO:0008006" key="3">
    <source>
        <dbReference type="Google" id="ProtNLM"/>
    </source>
</evidence>
<proteinExistence type="predicted"/>
<organism evidence="1 2">
    <name type="scientific">Acholeplasma laidlawii</name>
    <dbReference type="NCBI Taxonomy" id="2148"/>
    <lineage>
        <taxon>Bacteria</taxon>
        <taxon>Bacillati</taxon>
        <taxon>Mycoplasmatota</taxon>
        <taxon>Mollicutes</taxon>
        <taxon>Acholeplasmatales</taxon>
        <taxon>Acholeplasmataceae</taxon>
        <taxon>Acholeplasma</taxon>
    </lineage>
</organism>
<sequence length="123" mass="13984">MKLEVMYHCGNAPKMERVIDLTIALSKKDIDTVKTHVREDFTWKIVGENHVVKLEQLSQTLTTKPQILELIVKNALSHGKGAMCEGIMTFNNGLTYEFCNIVQFVNTAKDALIKEAHTYFIKT</sequence>
<comment type="caution">
    <text evidence="1">The sequence shown here is derived from an EMBL/GenBank/DDBJ whole genome shotgun (WGS) entry which is preliminary data.</text>
</comment>
<evidence type="ECO:0000313" key="1">
    <source>
        <dbReference type="EMBL" id="TRX99786.1"/>
    </source>
</evidence>
<gene>
    <name evidence="1" type="ORF">FNV44_01750</name>
</gene>
<reference evidence="1 2" key="1">
    <citation type="submission" date="2019-07" db="EMBL/GenBank/DDBJ databases">
        <title>Genome sequence of Acholeplasma laidlawii strain with increased resistance to erythromycin.</title>
        <authorList>
            <person name="Medvedeva E.S."/>
            <person name="Baranova N.B."/>
            <person name="Siniagina M.N."/>
            <person name="Mouzykantov A."/>
            <person name="Chernova O.A."/>
            <person name="Chernov V.M."/>
        </authorList>
    </citation>
    <scope>NUCLEOTIDE SEQUENCE [LARGE SCALE GENOMIC DNA]</scope>
    <source>
        <strain evidence="1 2">PG8REry</strain>
    </source>
</reference>
<name>A0A553IHX5_ACHLA</name>
<protein>
    <recommendedName>
        <fullName evidence="3">Nuclear transport factor 2 family protein</fullName>
    </recommendedName>
</protein>
<dbReference type="AlphaFoldDB" id="A0A553IHX5"/>
<dbReference type="Gene3D" id="3.10.450.50">
    <property type="match status" value="1"/>
</dbReference>
<dbReference type="Proteomes" id="UP000315938">
    <property type="component" value="Unassembled WGS sequence"/>
</dbReference>
<evidence type="ECO:0000313" key="2">
    <source>
        <dbReference type="Proteomes" id="UP000315938"/>
    </source>
</evidence>
<dbReference type="InterPro" id="IPR032710">
    <property type="entry name" value="NTF2-like_dom_sf"/>
</dbReference>
<dbReference type="EMBL" id="VKID01000001">
    <property type="protein sequence ID" value="TRX99786.1"/>
    <property type="molecule type" value="Genomic_DNA"/>
</dbReference>
<dbReference type="GeneID" id="41338931"/>
<dbReference type="SUPFAM" id="SSF54427">
    <property type="entry name" value="NTF2-like"/>
    <property type="match status" value="1"/>
</dbReference>